<feature type="region of interest" description="Disordered" evidence="1">
    <location>
        <begin position="401"/>
        <end position="422"/>
    </location>
</feature>
<feature type="compositionally biased region" description="Gly residues" evidence="1">
    <location>
        <begin position="49"/>
        <end position="62"/>
    </location>
</feature>
<accession>A0A9W7EE74</accession>
<proteinExistence type="predicted"/>
<evidence type="ECO:0000313" key="3">
    <source>
        <dbReference type="Proteomes" id="UP001165082"/>
    </source>
</evidence>
<feature type="compositionally biased region" description="Low complexity" evidence="1">
    <location>
        <begin position="100"/>
        <end position="124"/>
    </location>
</feature>
<evidence type="ECO:0000313" key="2">
    <source>
        <dbReference type="EMBL" id="GMH73168.1"/>
    </source>
</evidence>
<feature type="compositionally biased region" description="Polar residues" evidence="1">
    <location>
        <begin position="411"/>
        <end position="420"/>
    </location>
</feature>
<feature type="region of interest" description="Disordered" evidence="1">
    <location>
        <begin position="1"/>
        <end position="320"/>
    </location>
</feature>
<organism evidence="2 3">
    <name type="scientific">Triparma retinervis</name>
    <dbReference type="NCBI Taxonomy" id="2557542"/>
    <lineage>
        <taxon>Eukaryota</taxon>
        <taxon>Sar</taxon>
        <taxon>Stramenopiles</taxon>
        <taxon>Ochrophyta</taxon>
        <taxon>Bolidophyceae</taxon>
        <taxon>Parmales</taxon>
        <taxon>Triparmaceae</taxon>
        <taxon>Triparma</taxon>
    </lineage>
</organism>
<sequence length="698" mass="74046">MSDYNSDDPNYLFDLPRGPRPQKGKKKRRKIIHSPDIPDVGEDEVALSTGGGAASTQGGGPPGAAAAPPRGPAGGAPRAPPPGSSAGPPRDPPRAPPPGSSAGSPRGQPGGAPRAHPPGSSAGPPRGPPGGLPGAAAGPPRGPPGGAPRASPPGSSAGHPRGLPGGAPAPASAPGGGGGADPAVWELREVNTTGSTTSLTSTPNAQQSNPGPNNVTHNPHPSQSNNKEPSTKKARIGANLKVGDEEDEEEEEDDDDEDEENVNKKPAVNLVDVDDLNPNDWQKGVNTPEKRGISGASAQGRGSGTSTPMGVNTSAMLGGTPGTLRPVLSSNSMSEFLSQYSNDQNFSSLPQMYQNGMLIAGHPHEQVGESSNHMFSPLTPAPNQQHLDFNHAGVHLQHNPTLQSSSKQSSMPTSNLSTFTNPPPAPLLAPPPPSLPEIILQTLNNYETSEIRDIQDSLDKELFLYSFLEALNFNCWLPVVGNSFKGKDGLPSDPSVAGKRSHAISKTRRASSSSTYNNAEQERQSQNVISAHRKNPKKASDMQKQGQKKKADDKEDRIKTEISVSESLFCKKCKVDVERMSTVRELIVRCEAVLVKIDEGKSTKWNCYNGREKCVKVMEEWASGLKKKKKQCLPYCTNITNQKKPPTILDDGNFKVTFPEGFARGPTDFKEILKDLKKLLAAEGEYKYDGGSGRWHRV</sequence>
<feature type="compositionally biased region" description="Basic residues" evidence="1">
    <location>
        <begin position="499"/>
        <end position="509"/>
    </location>
</feature>
<feature type="compositionally biased region" description="Acidic residues" evidence="1">
    <location>
        <begin position="244"/>
        <end position="260"/>
    </location>
</feature>
<dbReference type="Proteomes" id="UP001165082">
    <property type="component" value="Unassembled WGS sequence"/>
</dbReference>
<feature type="compositionally biased region" description="Low complexity" evidence="1">
    <location>
        <begin position="192"/>
        <end position="202"/>
    </location>
</feature>
<feature type="compositionally biased region" description="Basic residues" evidence="1">
    <location>
        <begin position="20"/>
        <end position="32"/>
    </location>
</feature>
<dbReference type="EMBL" id="BRXZ01001516">
    <property type="protein sequence ID" value="GMH73168.1"/>
    <property type="molecule type" value="Genomic_DNA"/>
</dbReference>
<evidence type="ECO:0000256" key="1">
    <source>
        <dbReference type="SAM" id="MobiDB-lite"/>
    </source>
</evidence>
<feature type="region of interest" description="Disordered" evidence="1">
    <location>
        <begin position="488"/>
        <end position="557"/>
    </location>
</feature>
<keyword evidence="3" id="KW-1185">Reference proteome</keyword>
<reference evidence="2" key="1">
    <citation type="submission" date="2022-07" db="EMBL/GenBank/DDBJ databases">
        <title>Genome analysis of Parmales, a sister group of diatoms, reveals the evolutionary specialization of diatoms from phago-mixotrophs to photoautotrophs.</title>
        <authorList>
            <person name="Ban H."/>
            <person name="Sato S."/>
            <person name="Yoshikawa S."/>
            <person name="Kazumasa Y."/>
            <person name="Nakamura Y."/>
            <person name="Ichinomiya M."/>
            <person name="Saitoh K."/>
            <person name="Sato N."/>
            <person name="Blanc-Mathieu R."/>
            <person name="Endo H."/>
            <person name="Kuwata A."/>
            <person name="Ogata H."/>
        </authorList>
    </citation>
    <scope>NUCLEOTIDE SEQUENCE</scope>
</reference>
<gene>
    <name evidence="2" type="ORF">TrRE_jg10709</name>
</gene>
<name>A0A9W7EE74_9STRA</name>
<feature type="compositionally biased region" description="Polar residues" evidence="1">
    <location>
        <begin position="203"/>
        <end position="228"/>
    </location>
</feature>
<dbReference type="AlphaFoldDB" id="A0A9W7EE74"/>
<protein>
    <submittedName>
        <fullName evidence="2">Uncharacterized protein</fullName>
    </submittedName>
</protein>
<comment type="caution">
    <text evidence="2">The sequence shown here is derived from an EMBL/GenBank/DDBJ whole genome shotgun (WGS) entry which is preliminary data.</text>
</comment>
<feature type="compositionally biased region" description="Polar residues" evidence="1">
    <location>
        <begin position="304"/>
        <end position="315"/>
    </location>
</feature>
<dbReference type="OrthoDB" id="49367at2759"/>
<feature type="compositionally biased region" description="Low complexity" evidence="1">
    <location>
        <begin position="147"/>
        <end position="173"/>
    </location>
</feature>
<feature type="compositionally biased region" description="Polar residues" evidence="1">
    <location>
        <begin position="510"/>
        <end position="529"/>
    </location>
</feature>